<name>A0A7V8V2J5_9BACT</name>
<dbReference type="EMBL" id="JABRWO010000001">
    <property type="protein sequence ID" value="MBA2113454.1"/>
    <property type="molecule type" value="Genomic_DNA"/>
</dbReference>
<gene>
    <name evidence="2" type="ORF">HOV93_06030</name>
</gene>
<evidence type="ECO:0000313" key="3">
    <source>
        <dbReference type="Proteomes" id="UP000551616"/>
    </source>
</evidence>
<sequence length="341" mass="37683">MTRFVTILTLILLLIPTLNVFAMDKDVAISLAVVKQSDNRVQLNVATNLPPGTKLMLSVNEKMENGFLGQSSGFVSSDGKLISETFGPEDGLKDGRYIAQVTMPIPAVQTADVKSIIGGKGEKLTGPLVDKGRFGITVSQQTEFFIGEEPDVAQASRRDSVIAATAAIKKNVCVLLEELLEFKDKPKFREFGFGTGGPYHKWLKSVEDLRDTTPTGQHPIPFIVRTAPGDLLMLGMKYLRNSETDYTRQMLGELKETISYSHYLSAKEQSKANAIVFRTWRDSSGKFSVEAKLVEKSTTHVVLRKKDGETVEVAISKLSAADIQFLSEELSQYLKEDKAKR</sequence>
<comment type="caution">
    <text evidence="2">The sequence shown here is derived from an EMBL/GenBank/DDBJ whole genome shotgun (WGS) entry which is preliminary data.</text>
</comment>
<dbReference type="RefSeq" id="WP_207394925.1">
    <property type="nucleotide sequence ID" value="NZ_JABRWO010000001.1"/>
</dbReference>
<proteinExistence type="predicted"/>
<dbReference type="GO" id="GO:0042802">
    <property type="term" value="F:identical protein binding"/>
    <property type="evidence" value="ECO:0007669"/>
    <property type="project" value="InterPro"/>
</dbReference>
<dbReference type="GO" id="GO:0008092">
    <property type="term" value="F:cytoskeletal protein binding"/>
    <property type="evidence" value="ECO:0007669"/>
    <property type="project" value="InterPro"/>
</dbReference>
<evidence type="ECO:0000313" key="2">
    <source>
        <dbReference type="EMBL" id="MBA2113454.1"/>
    </source>
</evidence>
<protein>
    <recommendedName>
        <fullName evidence="1">SLA1 homology domain-containing protein</fullName>
    </recommendedName>
</protein>
<reference evidence="2 3" key="1">
    <citation type="submission" date="2020-05" db="EMBL/GenBank/DDBJ databases">
        <title>Bremerella alba sp. nov., a novel planctomycete isolated from the surface of the macroalga Fucus spiralis.</title>
        <authorList>
            <person name="Godinho O."/>
            <person name="Botelho R."/>
            <person name="Albuquerque L."/>
            <person name="Wiegand S."/>
            <person name="Da Costa M.S."/>
            <person name="Lobo-Da-Cunha A."/>
            <person name="Jogler C."/>
            <person name="Lage O.M."/>
        </authorList>
    </citation>
    <scope>NUCLEOTIDE SEQUENCE [LARGE SCALE GENOMIC DNA]</scope>
    <source>
        <strain evidence="2 3">FF15</strain>
    </source>
</reference>
<dbReference type="GO" id="GO:0043130">
    <property type="term" value="F:ubiquitin binding"/>
    <property type="evidence" value="ECO:0007669"/>
    <property type="project" value="InterPro"/>
</dbReference>
<dbReference type="Pfam" id="PF03983">
    <property type="entry name" value="SHD1"/>
    <property type="match status" value="1"/>
</dbReference>
<feature type="domain" description="SLA1 homology" evidence="1">
    <location>
        <begin position="269"/>
        <end position="329"/>
    </location>
</feature>
<dbReference type="AlphaFoldDB" id="A0A7V8V2J5"/>
<accession>A0A7V8V2J5</accession>
<evidence type="ECO:0000259" key="1">
    <source>
        <dbReference type="Pfam" id="PF03983"/>
    </source>
</evidence>
<keyword evidence="3" id="KW-1185">Reference proteome</keyword>
<dbReference type="InterPro" id="IPR007131">
    <property type="entry name" value="SHD1"/>
</dbReference>
<organism evidence="2 3">
    <name type="scientific">Bremerella alba</name>
    <dbReference type="NCBI Taxonomy" id="980252"/>
    <lineage>
        <taxon>Bacteria</taxon>
        <taxon>Pseudomonadati</taxon>
        <taxon>Planctomycetota</taxon>
        <taxon>Planctomycetia</taxon>
        <taxon>Pirellulales</taxon>
        <taxon>Pirellulaceae</taxon>
        <taxon>Bremerella</taxon>
    </lineage>
</organism>
<dbReference type="Gene3D" id="2.30.30.700">
    <property type="entry name" value="SLA1 homology domain 1"/>
    <property type="match status" value="1"/>
</dbReference>
<dbReference type="GO" id="GO:0030674">
    <property type="term" value="F:protein-macromolecule adaptor activity"/>
    <property type="evidence" value="ECO:0007669"/>
    <property type="project" value="InterPro"/>
</dbReference>
<dbReference type="Proteomes" id="UP000551616">
    <property type="component" value="Unassembled WGS sequence"/>
</dbReference>